<dbReference type="PANTHER" id="PTHR19143">
    <property type="entry name" value="FIBRINOGEN/TENASCIN/ANGIOPOEITIN"/>
    <property type="match status" value="1"/>
</dbReference>
<dbReference type="InterPro" id="IPR002181">
    <property type="entry name" value="Fibrinogen_a/b/g_C_dom"/>
</dbReference>
<accession>A0AAV4DE28</accession>
<dbReference type="Gene3D" id="1.20.120.20">
    <property type="entry name" value="Apolipoprotein"/>
    <property type="match status" value="1"/>
</dbReference>
<evidence type="ECO:0000256" key="2">
    <source>
        <dbReference type="SAM" id="SignalP"/>
    </source>
</evidence>
<dbReference type="InterPro" id="IPR036056">
    <property type="entry name" value="Fibrinogen-like_C"/>
</dbReference>
<keyword evidence="5" id="KW-1185">Reference proteome</keyword>
<protein>
    <submittedName>
        <fullName evidence="4">Ficolin-2</fullName>
    </submittedName>
</protein>
<name>A0AAV4DE28_9GAST</name>
<sequence>MKSELASTAALILLCFNVCCEGINLVLNRHIQVVAGSRITCGILLCEEKLTRPNIPSSSIFNMTVFKNQPSCPKTPEDESETRVLVASINSKDRNNSRITDDTRAFGLLGSRNASLRIEMFKPDDCRSSFTCEVQGLDSQGRSFLSTTTLLQQQGDNHKGYEILDNSLKKFKNNVEGNIELAFTGFRNQAHSLENRMDSLQNRLGDKIDANLSAIKNQVQFLENRMEDKVDAKLSAFKNQEQSFENKMEDKIDEKLSAFKNQVQSLESRLEDKIDDELSAIKNQVQSLENRMEDTIDTKLSAFKTDEHNDRKEAALYEELLSEMNRSMDVDLKPSIVDIIQPSTCKRGMIRPSSSYPYPYPVIYPRDESGQGLPYLCDMFTDGGGWIVIQRRSSLFNVDFDRNWDTYKKGFGSFDDEFWLGNERIHAFTSKGIWELRVDLKYKGKEGFALHRNFKVESESKQYTLRIDRFSGNKYSLEYHNGKKFSTHDRDNDWSTKENCAQIKMGGWWYGSCGYAYLNSKKTERKYTGIVWVSFASSDTCSFSEMKMRRVA</sequence>
<dbReference type="PANTHER" id="PTHR19143:SF327">
    <property type="entry name" value="FI21813P1-RELATED"/>
    <property type="match status" value="1"/>
</dbReference>
<reference evidence="4 5" key="1">
    <citation type="journal article" date="2021" name="Elife">
        <title>Chloroplast acquisition without the gene transfer in kleptoplastic sea slugs, Plakobranchus ocellatus.</title>
        <authorList>
            <person name="Maeda T."/>
            <person name="Takahashi S."/>
            <person name="Yoshida T."/>
            <person name="Shimamura S."/>
            <person name="Takaki Y."/>
            <person name="Nagai Y."/>
            <person name="Toyoda A."/>
            <person name="Suzuki Y."/>
            <person name="Arimoto A."/>
            <person name="Ishii H."/>
            <person name="Satoh N."/>
            <person name="Nishiyama T."/>
            <person name="Hasebe M."/>
            <person name="Maruyama T."/>
            <person name="Minagawa J."/>
            <person name="Obokata J."/>
            <person name="Shigenobu S."/>
        </authorList>
    </citation>
    <scope>NUCLEOTIDE SEQUENCE [LARGE SCALE GENOMIC DNA]</scope>
</reference>
<dbReference type="InterPro" id="IPR050373">
    <property type="entry name" value="Fibrinogen_C-term_domain"/>
</dbReference>
<dbReference type="SUPFAM" id="SSF56496">
    <property type="entry name" value="Fibrinogen C-terminal domain-like"/>
    <property type="match status" value="1"/>
</dbReference>
<dbReference type="AlphaFoldDB" id="A0AAV4DE28"/>
<dbReference type="EMBL" id="BLXT01007807">
    <property type="protein sequence ID" value="GFO42444.1"/>
    <property type="molecule type" value="Genomic_DNA"/>
</dbReference>
<proteinExistence type="predicted"/>
<dbReference type="SUPFAM" id="SSF58113">
    <property type="entry name" value="Apolipoprotein A-I"/>
    <property type="match status" value="1"/>
</dbReference>
<feature type="chain" id="PRO_5043685716" evidence="2">
    <location>
        <begin position="23"/>
        <end position="552"/>
    </location>
</feature>
<dbReference type="Pfam" id="PF00147">
    <property type="entry name" value="Fibrinogen_C"/>
    <property type="match status" value="1"/>
</dbReference>
<dbReference type="Proteomes" id="UP000735302">
    <property type="component" value="Unassembled WGS sequence"/>
</dbReference>
<dbReference type="GO" id="GO:0005615">
    <property type="term" value="C:extracellular space"/>
    <property type="evidence" value="ECO:0007669"/>
    <property type="project" value="TreeGrafter"/>
</dbReference>
<keyword evidence="2" id="KW-0732">Signal</keyword>
<dbReference type="CDD" id="cd00087">
    <property type="entry name" value="FReD"/>
    <property type="match status" value="1"/>
</dbReference>
<evidence type="ECO:0000313" key="5">
    <source>
        <dbReference type="Proteomes" id="UP000735302"/>
    </source>
</evidence>
<feature type="domain" description="Fibrinogen C-terminal" evidence="3">
    <location>
        <begin position="336"/>
        <end position="552"/>
    </location>
</feature>
<feature type="coiled-coil region" evidence="1">
    <location>
        <begin position="183"/>
        <end position="298"/>
    </location>
</feature>
<dbReference type="InterPro" id="IPR014716">
    <property type="entry name" value="Fibrinogen_a/b/g_C_1"/>
</dbReference>
<gene>
    <name evidence="4" type="ORF">PoB_006894900</name>
</gene>
<dbReference type="PROSITE" id="PS51406">
    <property type="entry name" value="FIBRINOGEN_C_2"/>
    <property type="match status" value="1"/>
</dbReference>
<evidence type="ECO:0000313" key="4">
    <source>
        <dbReference type="EMBL" id="GFO42444.1"/>
    </source>
</evidence>
<evidence type="ECO:0000256" key="1">
    <source>
        <dbReference type="SAM" id="Coils"/>
    </source>
</evidence>
<dbReference type="SMART" id="SM00186">
    <property type="entry name" value="FBG"/>
    <property type="match status" value="1"/>
</dbReference>
<dbReference type="Gene3D" id="3.90.215.10">
    <property type="entry name" value="Gamma Fibrinogen, chain A, domain 1"/>
    <property type="match status" value="1"/>
</dbReference>
<evidence type="ECO:0000259" key="3">
    <source>
        <dbReference type="PROSITE" id="PS51406"/>
    </source>
</evidence>
<organism evidence="4 5">
    <name type="scientific">Plakobranchus ocellatus</name>
    <dbReference type="NCBI Taxonomy" id="259542"/>
    <lineage>
        <taxon>Eukaryota</taxon>
        <taxon>Metazoa</taxon>
        <taxon>Spiralia</taxon>
        <taxon>Lophotrochozoa</taxon>
        <taxon>Mollusca</taxon>
        <taxon>Gastropoda</taxon>
        <taxon>Heterobranchia</taxon>
        <taxon>Euthyneura</taxon>
        <taxon>Panpulmonata</taxon>
        <taxon>Sacoglossa</taxon>
        <taxon>Placobranchoidea</taxon>
        <taxon>Plakobranchidae</taxon>
        <taxon>Plakobranchus</taxon>
    </lineage>
</organism>
<feature type="signal peptide" evidence="2">
    <location>
        <begin position="1"/>
        <end position="22"/>
    </location>
</feature>
<keyword evidence="1" id="KW-0175">Coiled coil</keyword>
<comment type="caution">
    <text evidence="4">The sequence shown here is derived from an EMBL/GenBank/DDBJ whole genome shotgun (WGS) entry which is preliminary data.</text>
</comment>